<gene>
    <name evidence="3" type="ORF">ACFQNG_15810</name>
</gene>
<dbReference type="Pfam" id="PF00501">
    <property type="entry name" value="AMP-binding"/>
    <property type="match status" value="1"/>
</dbReference>
<keyword evidence="4" id="KW-1185">Reference proteome</keyword>
<accession>A0ABW2RP36</accession>
<dbReference type="RefSeq" id="WP_379866493.1">
    <property type="nucleotide sequence ID" value="NZ_JBHTBW010000052.1"/>
</dbReference>
<organism evidence="3 4">
    <name type="scientific">Laceyella putida</name>
    <dbReference type="NCBI Taxonomy" id="110101"/>
    <lineage>
        <taxon>Bacteria</taxon>
        <taxon>Bacillati</taxon>
        <taxon>Bacillota</taxon>
        <taxon>Bacilli</taxon>
        <taxon>Bacillales</taxon>
        <taxon>Thermoactinomycetaceae</taxon>
        <taxon>Laceyella</taxon>
    </lineage>
</organism>
<dbReference type="SUPFAM" id="SSF56801">
    <property type="entry name" value="Acetyl-CoA synthetase-like"/>
    <property type="match status" value="1"/>
</dbReference>
<evidence type="ECO:0000259" key="1">
    <source>
        <dbReference type="Pfam" id="PF00501"/>
    </source>
</evidence>
<evidence type="ECO:0000259" key="2">
    <source>
        <dbReference type="Pfam" id="PF13193"/>
    </source>
</evidence>
<dbReference type="PANTHER" id="PTHR43767">
    <property type="entry name" value="LONG-CHAIN-FATTY-ACID--COA LIGASE"/>
    <property type="match status" value="1"/>
</dbReference>
<dbReference type="Proteomes" id="UP001596500">
    <property type="component" value="Unassembled WGS sequence"/>
</dbReference>
<dbReference type="InterPro" id="IPR050237">
    <property type="entry name" value="ATP-dep_AMP-bd_enzyme"/>
</dbReference>
<dbReference type="PANTHER" id="PTHR43767:SF1">
    <property type="entry name" value="NONRIBOSOMAL PEPTIDE SYNTHASE PES1 (EUROFUNG)-RELATED"/>
    <property type="match status" value="1"/>
</dbReference>
<name>A0ABW2RP36_9BACL</name>
<protein>
    <submittedName>
        <fullName evidence="3">Class I adenylate-forming enzyme family protein</fullName>
    </submittedName>
</protein>
<sequence>MNSQTLGQMLQSSSQYYANQEAVVSPGMKLTFKEYNILTNQLANYLLHNGVQKGDRVAYLVGINGAAPISLMAIAKIGAIAVPLNFMWSKEMTEWALDHIDAKFVLYEDRFAPLVKEKILLDSIPSAQIVENHELSKRFLGELRTYSMDYPDIEVEPNDPITIVFTSGTTGLPKGVVSTHKAFIASAIKTSGTTENKPGDRFLLALPTFHISGIVIMLSQPLLKYTLVFLPQLDPKGLLDIMEQEKINLTFMPPTLLSIIVQMIEQSDYLLPSLDRFISGGSKVPVRTIKNLEEMGFKVLEVYGATETNGIVSCWKPEFGYDSCHTVGKVYLYPEVKILDRETRKELPIGQIGELAVSGDTIFQEYWKNPEATKEAFHEGYYLTGDAAKVDTDGFIEIVDRYKDVIYFSGFGGVYPSEVEKVIFEIEGIEEACVVGVQHPDFGEFPCAFVRVKEGMIIDKSQILNHVHAQLERYKLGDVVLVKDPLPKIVTGKIDKGKLKAMFLERMKRMKQL</sequence>
<dbReference type="Pfam" id="PF13193">
    <property type="entry name" value="AMP-binding_C"/>
    <property type="match status" value="1"/>
</dbReference>
<dbReference type="InterPro" id="IPR020845">
    <property type="entry name" value="AMP-binding_CS"/>
</dbReference>
<evidence type="ECO:0000313" key="3">
    <source>
        <dbReference type="EMBL" id="MFC7442551.1"/>
    </source>
</evidence>
<dbReference type="InterPro" id="IPR045851">
    <property type="entry name" value="AMP-bd_C_sf"/>
</dbReference>
<reference evidence="4" key="1">
    <citation type="journal article" date="2019" name="Int. J. Syst. Evol. Microbiol.">
        <title>The Global Catalogue of Microorganisms (GCM) 10K type strain sequencing project: providing services to taxonomists for standard genome sequencing and annotation.</title>
        <authorList>
            <consortium name="The Broad Institute Genomics Platform"/>
            <consortium name="The Broad Institute Genome Sequencing Center for Infectious Disease"/>
            <person name="Wu L."/>
            <person name="Ma J."/>
        </authorList>
    </citation>
    <scope>NUCLEOTIDE SEQUENCE [LARGE SCALE GENOMIC DNA]</scope>
    <source>
        <strain evidence="4">CGMCC 1.12942</strain>
    </source>
</reference>
<feature type="domain" description="AMP-binding enzyme C-terminal" evidence="2">
    <location>
        <begin position="418"/>
        <end position="493"/>
    </location>
</feature>
<proteinExistence type="predicted"/>
<dbReference type="EMBL" id="JBHTBW010000052">
    <property type="protein sequence ID" value="MFC7442551.1"/>
    <property type="molecule type" value="Genomic_DNA"/>
</dbReference>
<dbReference type="Gene3D" id="3.30.300.30">
    <property type="match status" value="1"/>
</dbReference>
<dbReference type="InterPro" id="IPR042099">
    <property type="entry name" value="ANL_N_sf"/>
</dbReference>
<dbReference type="PROSITE" id="PS00455">
    <property type="entry name" value="AMP_BINDING"/>
    <property type="match status" value="1"/>
</dbReference>
<evidence type="ECO:0000313" key="4">
    <source>
        <dbReference type="Proteomes" id="UP001596500"/>
    </source>
</evidence>
<dbReference type="InterPro" id="IPR000873">
    <property type="entry name" value="AMP-dep_synth/lig_dom"/>
</dbReference>
<feature type="domain" description="AMP-dependent synthetase/ligase" evidence="1">
    <location>
        <begin position="14"/>
        <end position="367"/>
    </location>
</feature>
<dbReference type="Gene3D" id="3.40.50.12780">
    <property type="entry name" value="N-terminal domain of ligase-like"/>
    <property type="match status" value="1"/>
</dbReference>
<dbReference type="InterPro" id="IPR025110">
    <property type="entry name" value="AMP-bd_C"/>
</dbReference>
<comment type="caution">
    <text evidence="3">The sequence shown here is derived from an EMBL/GenBank/DDBJ whole genome shotgun (WGS) entry which is preliminary data.</text>
</comment>